<sequence length="318" mass="32176">MSGESRTTTATPWCGRPSVAPPGAGSESGRTLVPIPVDGVKVGHWTDATSRTGCTVVEFPPGTVASYECRGGAPAARELTPLEPDKTVSSIDALLLTGGSAFGLAAADGVMRRMEELGRGVPTPGGAVPIVPALGLFDLAVGAADVRPGPEQGYAAALAAAADDPATGQVGAGTGAYVSHWRGPDGAQPGGVRVATRQLGDVVVWALVVLNAFGDVDLGSVDVDLASAERLQQVFGADRTHTTIGLVATNARLDKTGCRIVAQGAHDGLARTITPPHTRFDGDAFVAAATGRIDAPVDVIRLLALAAVTDAIRGTVHT</sequence>
<gene>
    <name evidence="3" type="ORF">EFY87_02235</name>
</gene>
<evidence type="ECO:0000313" key="3">
    <source>
        <dbReference type="EMBL" id="RNI25458.1"/>
    </source>
</evidence>
<dbReference type="PANTHER" id="PTHR36512">
    <property type="entry name" value="D-AMINOPEPTIDASE"/>
    <property type="match status" value="1"/>
</dbReference>
<dbReference type="PANTHER" id="PTHR36512:SF3">
    <property type="entry name" value="BLR5678 PROTEIN"/>
    <property type="match status" value="1"/>
</dbReference>
<comment type="similarity">
    <text evidence="1">Belongs to the peptidase S58 family.</text>
</comment>
<dbReference type="GO" id="GO:0004177">
    <property type="term" value="F:aminopeptidase activity"/>
    <property type="evidence" value="ECO:0007669"/>
    <property type="project" value="TreeGrafter"/>
</dbReference>
<dbReference type="InterPro" id="IPR016117">
    <property type="entry name" value="ArgJ-like_dom_sf"/>
</dbReference>
<feature type="region of interest" description="Disordered" evidence="2">
    <location>
        <begin position="1"/>
        <end position="32"/>
    </location>
</feature>
<dbReference type="Pfam" id="PF03576">
    <property type="entry name" value="Peptidase_S58"/>
    <property type="match status" value="1"/>
</dbReference>
<dbReference type="SUPFAM" id="SSF56266">
    <property type="entry name" value="DmpA/ArgJ-like"/>
    <property type="match status" value="1"/>
</dbReference>
<protein>
    <submittedName>
        <fullName evidence="3">Peptidase S58 family protein</fullName>
    </submittedName>
</protein>
<accession>A0A3M9MLB3</accession>
<feature type="compositionally biased region" description="Polar residues" evidence="2">
    <location>
        <begin position="1"/>
        <end position="11"/>
    </location>
</feature>
<dbReference type="CDD" id="cd02252">
    <property type="entry name" value="nylC_like"/>
    <property type="match status" value="1"/>
</dbReference>
<name>A0A3M9MLB3_9MICO</name>
<dbReference type="InterPro" id="IPR005321">
    <property type="entry name" value="Peptidase_S58_DmpA"/>
</dbReference>
<dbReference type="OrthoDB" id="9808347at2"/>
<proteinExistence type="inferred from homology"/>
<reference evidence="3 4" key="1">
    <citation type="submission" date="2018-11" db="EMBL/GenBank/DDBJ databases">
        <title>Draft genome of Simplicispira Flexivirga sp. BO-16.</title>
        <authorList>
            <person name="Im W.T."/>
        </authorList>
    </citation>
    <scope>NUCLEOTIDE SEQUENCE [LARGE SCALE GENOMIC DNA]</scope>
    <source>
        <strain evidence="3 4">BO-16</strain>
    </source>
</reference>
<evidence type="ECO:0000256" key="2">
    <source>
        <dbReference type="SAM" id="MobiDB-lite"/>
    </source>
</evidence>
<keyword evidence="4" id="KW-1185">Reference proteome</keyword>
<dbReference type="Proteomes" id="UP000271678">
    <property type="component" value="Unassembled WGS sequence"/>
</dbReference>
<dbReference type="EMBL" id="RJJQ01000001">
    <property type="protein sequence ID" value="RNI25458.1"/>
    <property type="molecule type" value="Genomic_DNA"/>
</dbReference>
<comment type="caution">
    <text evidence="3">The sequence shown here is derived from an EMBL/GenBank/DDBJ whole genome shotgun (WGS) entry which is preliminary data.</text>
</comment>
<evidence type="ECO:0000256" key="1">
    <source>
        <dbReference type="ARBA" id="ARBA00007068"/>
    </source>
</evidence>
<organism evidence="3 4">
    <name type="scientific">Flexivirga caeni</name>
    <dbReference type="NCBI Taxonomy" id="2294115"/>
    <lineage>
        <taxon>Bacteria</taxon>
        <taxon>Bacillati</taxon>
        <taxon>Actinomycetota</taxon>
        <taxon>Actinomycetes</taxon>
        <taxon>Micrococcales</taxon>
        <taxon>Dermacoccaceae</taxon>
        <taxon>Flexivirga</taxon>
    </lineage>
</organism>
<dbReference type="AlphaFoldDB" id="A0A3M9MLB3"/>
<dbReference type="Gene3D" id="3.60.70.12">
    <property type="entry name" value="L-amino peptidase D-ALA esterase/amidase"/>
    <property type="match status" value="1"/>
</dbReference>
<evidence type="ECO:0000313" key="4">
    <source>
        <dbReference type="Proteomes" id="UP000271678"/>
    </source>
</evidence>